<dbReference type="AlphaFoldDB" id="A0A7W6C0U2"/>
<reference evidence="1 2" key="1">
    <citation type="submission" date="2020-08" db="EMBL/GenBank/DDBJ databases">
        <title>Genomic Encyclopedia of Type Strains, Phase IV (KMG-IV): sequencing the most valuable type-strain genomes for metagenomic binning, comparative biology and taxonomic classification.</title>
        <authorList>
            <person name="Goeker M."/>
        </authorList>
    </citation>
    <scope>NUCLEOTIDE SEQUENCE [LARGE SCALE GENOMIC DNA]</scope>
    <source>
        <strain evidence="1 2">DSM 25024</strain>
    </source>
</reference>
<protein>
    <submittedName>
        <fullName evidence="1">Uncharacterized protein</fullName>
    </submittedName>
</protein>
<keyword evidence="2" id="KW-1185">Reference proteome</keyword>
<evidence type="ECO:0000313" key="1">
    <source>
        <dbReference type="EMBL" id="MBB3938335.1"/>
    </source>
</evidence>
<proteinExistence type="predicted"/>
<sequence length="34" mass="3805">MIYATWSDNSYRNCAGMAPRDNRFGDCAGMIMGE</sequence>
<accession>A0A7W6C0U2</accession>
<gene>
    <name evidence="1" type="ORF">GGR05_004507</name>
</gene>
<name>A0A7W6C0U2_9HYPH</name>
<organism evidence="1 2">
    <name type="scientific">Aureimonas phyllosphaerae</name>
    <dbReference type="NCBI Taxonomy" id="1166078"/>
    <lineage>
        <taxon>Bacteria</taxon>
        <taxon>Pseudomonadati</taxon>
        <taxon>Pseudomonadota</taxon>
        <taxon>Alphaproteobacteria</taxon>
        <taxon>Hyphomicrobiales</taxon>
        <taxon>Aurantimonadaceae</taxon>
        <taxon>Aureimonas</taxon>
    </lineage>
</organism>
<evidence type="ECO:0000313" key="2">
    <source>
        <dbReference type="Proteomes" id="UP000531216"/>
    </source>
</evidence>
<comment type="caution">
    <text evidence="1">The sequence shown here is derived from an EMBL/GenBank/DDBJ whole genome shotgun (WGS) entry which is preliminary data.</text>
</comment>
<dbReference type="Proteomes" id="UP000531216">
    <property type="component" value="Unassembled WGS sequence"/>
</dbReference>
<dbReference type="EMBL" id="JACIDO010000031">
    <property type="protein sequence ID" value="MBB3938335.1"/>
    <property type="molecule type" value="Genomic_DNA"/>
</dbReference>